<protein>
    <recommendedName>
        <fullName evidence="2">ATP-grasp domain-containing protein</fullName>
    </recommendedName>
</protein>
<name>A0ABQ6GVJ9_9GAMM</name>
<accession>A0ABQ6GVJ9</accession>
<reference evidence="3 4" key="1">
    <citation type="submission" date="2023-03" db="EMBL/GenBank/DDBJ databases">
        <title>Draft genome sequence of Thalassotalea insulae KCTC 62186T.</title>
        <authorList>
            <person name="Sawabe T."/>
        </authorList>
    </citation>
    <scope>NUCLEOTIDE SEQUENCE [LARGE SCALE GENOMIC DNA]</scope>
    <source>
        <strain evidence="3 4">KCTC 62186</strain>
    </source>
</reference>
<dbReference type="Gene3D" id="3.30.470.20">
    <property type="entry name" value="ATP-grasp fold, B domain"/>
    <property type="match status" value="1"/>
</dbReference>
<dbReference type="EMBL" id="BSST01000001">
    <property type="protein sequence ID" value="GLX78201.1"/>
    <property type="molecule type" value="Genomic_DNA"/>
</dbReference>
<keyword evidence="1" id="KW-0067">ATP-binding</keyword>
<dbReference type="PROSITE" id="PS50975">
    <property type="entry name" value="ATP_GRASP"/>
    <property type="match status" value="1"/>
</dbReference>
<evidence type="ECO:0000256" key="1">
    <source>
        <dbReference type="PROSITE-ProRule" id="PRU00409"/>
    </source>
</evidence>
<organism evidence="3 4">
    <name type="scientific">Thalassotalea insulae</name>
    <dbReference type="NCBI Taxonomy" id="2056778"/>
    <lineage>
        <taxon>Bacteria</taxon>
        <taxon>Pseudomonadati</taxon>
        <taxon>Pseudomonadota</taxon>
        <taxon>Gammaproteobacteria</taxon>
        <taxon>Alteromonadales</taxon>
        <taxon>Colwelliaceae</taxon>
        <taxon>Thalassotalea</taxon>
    </lineage>
</organism>
<gene>
    <name evidence="3" type="ORF">tinsulaeT_15410</name>
</gene>
<sequence length="387" mass="44295">MPNTIVLAAGPNGLGVVRSLYLQGVKCQVITRDKGDISLKSKVPTIKLYIDGTTDEEQHQWLLATLKTQPKNTIIVPTSDWFVTFLTEHEEVLRQNCEFIIPDSHLAEVLIDKAKETLTVGEVIPIPKTVQHIDNQQQLSSELSLPIIIKPRSHKHMVLGSKNIIINSQPELEQFFSQFGDKLDHLIAQEIIEGPDKQQWVCNCFFDENSNITQAFTFNRLRLSPSHYGVTSYAISQYNEDVIKLSEKLGKALKYTGPAMVEFKQDPKDEIYKYIEINPRLGMCNYFDTSCGINNAYATYLLATKQELPTANKMQNNIVFVSFYEDLFSRLSDGESLPSIAKEYLKNLFTKRHVYIYFTWWDPMPAVILASRQLTGIFKSLWRKVFN</sequence>
<feature type="domain" description="ATP-grasp" evidence="2">
    <location>
        <begin position="116"/>
        <end position="304"/>
    </location>
</feature>
<dbReference type="Proteomes" id="UP001157186">
    <property type="component" value="Unassembled WGS sequence"/>
</dbReference>
<comment type="caution">
    <text evidence="3">The sequence shown here is derived from an EMBL/GenBank/DDBJ whole genome shotgun (WGS) entry which is preliminary data.</text>
</comment>
<dbReference type="RefSeq" id="WP_284244088.1">
    <property type="nucleotide sequence ID" value="NZ_BSST01000001.1"/>
</dbReference>
<dbReference type="SUPFAM" id="SSF56059">
    <property type="entry name" value="Glutathione synthetase ATP-binding domain-like"/>
    <property type="match status" value="1"/>
</dbReference>
<keyword evidence="4" id="KW-1185">Reference proteome</keyword>
<keyword evidence="1" id="KW-0547">Nucleotide-binding</keyword>
<proteinExistence type="predicted"/>
<dbReference type="InterPro" id="IPR011761">
    <property type="entry name" value="ATP-grasp"/>
</dbReference>
<evidence type="ECO:0000259" key="2">
    <source>
        <dbReference type="PROSITE" id="PS50975"/>
    </source>
</evidence>
<evidence type="ECO:0000313" key="4">
    <source>
        <dbReference type="Proteomes" id="UP001157186"/>
    </source>
</evidence>
<evidence type="ECO:0000313" key="3">
    <source>
        <dbReference type="EMBL" id="GLX78201.1"/>
    </source>
</evidence>